<dbReference type="Gene3D" id="2.120.10.30">
    <property type="entry name" value="TolB, C-terminal domain"/>
    <property type="match status" value="1"/>
</dbReference>
<gene>
    <name evidence="4" type="ORF">J121_489</name>
</gene>
<reference evidence="4" key="1">
    <citation type="submission" date="2015-02" db="EMBL/GenBank/DDBJ databases">
        <authorList>
            <person name="Chooi Y.-H."/>
        </authorList>
    </citation>
    <scope>NUCLEOTIDE SEQUENCE [LARGE SCALE GENOMIC DNA]</scope>
    <source>
        <strain evidence="4">LAMA 915</strain>
    </source>
</reference>
<name>A0A0L1KHG7_9SPHN</name>
<proteinExistence type="predicted"/>
<protein>
    <submittedName>
        <fullName evidence="4">L-sorbosone dehydrogenase</fullName>
    </submittedName>
</protein>
<dbReference type="RefSeq" id="WP_050599081.1">
    <property type="nucleotide sequence ID" value="NZ_JYNE01000007.1"/>
</dbReference>
<evidence type="ECO:0000313" key="5">
    <source>
        <dbReference type="Proteomes" id="UP000037446"/>
    </source>
</evidence>
<dbReference type="STRING" id="1306953.J121_489"/>
<dbReference type="PANTHER" id="PTHR33546:SF1">
    <property type="entry name" value="LARGE, MULTIFUNCTIONAL SECRETED PROTEIN"/>
    <property type="match status" value="1"/>
</dbReference>
<dbReference type="InterPro" id="IPR054539">
    <property type="entry name" value="Beta-prop_PDH"/>
</dbReference>
<dbReference type="AlphaFoldDB" id="A0A0L1KHG7"/>
<feature type="chain" id="PRO_5005554870" evidence="2">
    <location>
        <begin position="23"/>
        <end position="458"/>
    </location>
</feature>
<evidence type="ECO:0000259" key="3">
    <source>
        <dbReference type="Pfam" id="PF22807"/>
    </source>
</evidence>
<dbReference type="InterPro" id="IPR011041">
    <property type="entry name" value="Quinoprot_gluc/sorb_DH_b-prop"/>
</dbReference>
<evidence type="ECO:0000256" key="2">
    <source>
        <dbReference type="SAM" id="SignalP"/>
    </source>
</evidence>
<dbReference type="Pfam" id="PF22807">
    <property type="entry name" value="TrAA12"/>
    <property type="match status" value="2"/>
</dbReference>
<dbReference type="PROSITE" id="PS51257">
    <property type="entry name" value="PROKAR_LIPOPROTEIN"/>
    <property type="match status" value="1"/>
</dbReference>
<sequence>MNRLAYLVLPLTFALAACQVSSDPDLDQTGERPELPEQNDALVPAMEIPTPEGWGDELPIVPEGYTVSAIAQDLKIPRQTLVLPNGDILVAEGSGGKAPKLRPKDVIAGWIKKRGKSPVEGGDRITLLRDEDGDGQTDLQTTFIEGLDAPYGLAFVDGTLYVANQGNLVSFEYSEGATSIAGSGTEVTKLPAKINHHWTKAMTASPDGSKLYVGIGSNSNVGERGMDVEEDRAVIWEIDRETGASRIFASGIRNPTALAFDPWNEQLWAVVNERDELGPQLVPDYLTSVRDGAFYGWPYSYYGQNVDPRIKPARPDLVKKAVVPDYALGSHVAALGVDFTTDGGLGGRFGEGAFVGMHGSWNRADPSGYKVVFVPFRGGRPDGRPIDLLTGFLKDGHARGRPVGVTYDEARGVLYVADDVSNTVWRIAPRGAVRRASPQDRTQVLGGARPPSTTSTTR</sequence>
<evidence type="ECO:0000256" key="1">
    <source>
        <dbReference type="SAM" id="MobiDB-lite"/>
    </source>
</evidence>
<dbReference type="EMBL" id="JYNE01000007">
    <property type="protein sequence ID" value="KNH03505.1"/>
    <property type="molecule type" value="Genomic_DNA"/>
</dbReference>
<keyword evidence="2" id="KW-0732">Signal</keyword>
<accession>A0A0L1KHG7</accession>
<comment type="caution">
    <text evidence="4">The sequence shown here is derived from an EMBL/GenBank/DDBJ whole genome shotgun (WGS) entry which is preliminary data.</text>
</comment>
<feature type="region of interest" description="Disordered" evidence="1">
    <location>
        <begin position="435"/>
        <end position="458"/>
    </location>
</feature>
<feature type="signal peptide" evidence="2">
    <location>
        <begin position="1"/>
        <end position="22"/>
    </location>
</feature>
<dbReference type="PATRIC" id="fig|1306953.7.peg.497"/>
<dbReference type="Proteomes" id="UP000037446">
    <property type="component" value="Unassembled WGS sequence"/>
</dbReference>
<feature type="domain" description="Pyrroloquinoline quinone-dependent pyranose dehydrogenase beta-propeller" evidence="3">
    <location>
        <begin position="321"/>
        <end position="427"/>
    </location>
</feature>
<organism evidence="4 5">
    <name type="scientific">Qipengyuania citrea LAMA 915</name>
    <dbReference type="NCBI Taxonomy" id="1306953"/>
    <lineage>
        <taxon>Bacteria</taxon>
        <taxon>Pseudomonadati</taxon>
        <taxon>Pseudomonadota</taxon>
        <taxon>Alphaproteobacteria</taxon>
        <taxon>Sphingomonadales</taxon>
        <taxon>Erythrobacteraceae</taxon>
        <taxon>Qipengyuania</taxon>
    </lineage>
</organism>
<dbReference type="PANTHER" id="PTHR33546">
    <property type="entry name" value="LARGE, MULTIFUNCTIONAL SECRETED PROTEIN-RELATED"/>
    <property type="match status" value="1"/>
</dbReference>
<dbReference type="InterPro" id="IPR011042">
    <property type="entry name" value="6-blade_b-propeller_TolB-like"/>
</dbReference>
<feature type="domain" description="Pyrroloquinoline quinone-dependent pyranose dehydrogenase beta-propeller" evidence="3">
    <location>
        <begin position="131"/>
        <end position="277"/>
    </location>
</feature>
<dbReference type="SUPFAM" id="SSF50952">
    <property type="entry name" value="Soluble quinoprotein glucose dehydrogenase"/>
    <property type="match status" value="1"/>
</dbReference>
<evidence type="ECO:0000313" key="4">
    <source>
        <dbReference type="EMBL" id="KNH03505.1"/>
    </source>
</evidence>